<dbReference type="VEuPathDB" id="PlasmoDB:AK88_00312"/>
<dbReference type="OrthoDB" id="383086at2759"/>
<accession>A0A0D9QT67</accession>
<dbReference type="OMA" id="AGYYAWN"/>
<protein>
    <submittedName>
        <fullName evidence="2">Uncharacterized protein</fullName>
    </submittedName>
</protein>
<dbReference type="Proteomes" id="UP000054561">
    <property type="component" value="Unassembled WGS sequence"/>
</dbReference>
<evidence type="ECO:0000313" key="3">
    <source>
        <dbReference type="Proteomes" id="UP000054561"/>
    </source>
</evidence>
<feature type="compositionally biased region" description="Polar residues" evidence="1">
    <location>
        <begin position="1"/>
        <end position="10"/>
    </location>
</feature>
<proteinExistence type="predicted"/>
<feature type="region of interest" description="Disordered" evidence="1">
    <location>
        <begin position="1"/>
        <end position="24"/>
    </location>
</feature>
<reference evidence="2 3" key="1">
    <citation type="submission" date="2014-03" db="EMBL/GenBank/DDBJ databases">
        <title>The Genome Sequence of Plasmodium fragile nilgiri.</title>
        <authorList>
            <consortium name="The Broad Institute Genomics Platform"/>
            <consortium name="The Broad Institute Genome Sequencing Center for Infectious Disease"/>
            <person name="Neafsey D."/>
            <person name="Duraisingh M."/>
            <person name="Young S.K."/>
            <person name="Zeng Q."/>
            <person name="Gargeya S."/>
            <person name="Abouelleil A."/>
            <person name="Alvarado L."/>
            <person name="Chapman S.B."/>
            <person name="Gainer-Dewar J."/>
            <person name="Goldberg J."/>
            <person name="Griggs A."/>
            <person name="Gujja S."/>
            <person name="Hansen M."/>
            <person name="Howarth C."/>
            <person name="Imamovic A."/>
            <person name="Larimer J."/>
            <person name="Pearson M."/>
            <person name="Poon T.W."/>
            <person name="Priest M."/>
            <person name="Roberts A."/>
            <person name="Saif S."/>
            <person name="Shea T."/>
            <person name="Sykes S."/>
            <person name="Wortman J."/>
            <person name="Nusbaum C."/>
            <person name="Birren B."/>
        </authorList>
    </citation>
    <scope>NUCLEOTIDE SEQUENCE [LARGE SCALE GENOMIC DNA]</scope>
    <source>
        <strain evidence="3">nilgiri</strain>
    </source>
</reference>
<evidence type="ECO:0000313" key="2">
    <source>
        <dbReference type="EMBL" id="KJP90143.1"/>
    </source>
</evidence>
<dbReference type="EMBL" id="KQ001646">
    <property type="protein sequence ID" value="KJP90143.1"/>
    <property type="molecule type" value="Genomic_DNA"/>
</dbReference>
<dbReference type="GeneID" id="24265626"/>
<organism evidence="2 3">
    <name type="scientific">Plasmodium fragile</name>
    <dbReference type="NCBI Taxonomy" id="5857"/>
    <lineage>
        <taxon>Eukaryota</taxon>
        <taxon>Sar</taxon>
        <taxon>Alveolata</taxon>
        <taxon>Apicomplexa</taxon>
        <taxon>Aconoidasida</taxon>
        <taxon>Haemosporida</taxon>
        <taxon>Plasmodiidae</taxon>
        <taxon>Plasmodium</taxon>
        <taxon>Plasmodium (Plasmodium)</taxon>
    </lineage>
</organism>
<keyword evidence="3" id="KW-1185">Reference proteome</keyword>
<sequence>MSSYSNYTNNLDEDKNGSAASTSSGKNCLMKGTLSSLKSLIKIFGVTAVLLALHYSNNNDYGINGKDIVSGLKSSNVRSLSEMNANFGESRENLQFSGENVNERRNSYNNGNYRNQWGSYEHLNSSPYSDNYYNQGTQQIGEGSMGRMHFNSFNSGLAQKLKENAIYILPGMIAGYYAWNSLGTQTFILLSAIVADDSKINGGLFIERQEYQGSRYENDNDEEKVERMLKVE</sequence>
<gene>
    <name evidence="2" type="ORF">AK88_00312</name>
</gene>
<dbReference type="RefSeq" id="XP_012333386.1">
    <property type="nucleotide sequence ID" value="XM_012477963.1"/>
</dbReference>
<dbReference type="AlphaFoldDB" id="A0A0D9QT67"/>
<evidence type="ECO:0000256" key="1">
    <source>
        <dbReference type="SAM" id="MobiDB-lite"/>
    </source>
</evidence>
<name>A0A0D9QT67_PLAFR</name>